<dbReference type="PANTHER" id="PTHR45649">
    <property type="entry name" value="AMINO-ACID PERMEASE BAT1"/>
    <property type="match status" value="1"/>
</dbReference>
<feature type="domain" description="BTB" evidence="8">
    <location>
        <begin position="919"/>
        <end position="987"/>
    </location>
</feature>
<dbReference type="PANTHER" id="PTHR45649:SF3">
    <property type="entry name" value="POLYAMINE TRANSPORTER TPO5"/>
    <property type="match status" value="1"/>
</dbReference>
<dbReference type="PROSITE" id="PS00218">
    <property type="entry name" value="AMINO_ACID_PERMEASE_1"/>
    <property type="match status" value="1"/>
</dbReference>
<protein>
    <submittedName>
        <fullName evidence="9">Amino acid permease</fullName>
    </submittedName>
</protein>
<dbReference type="PROSITE" id="PS50097">
    <property type="entry name" value="BTB"/>
    <property type="match status" value="1"/>
</dbReference>
<feature type="transmembrane region" description="Helical" evidence="7">
    <location>
        <begin position="38"/>
        <end position="56"/>
    </location>
</feature>
<feature type="compositionally biased region" description="Pro residues" evidence="6">
    <location>
        <begin position="556"/>
        <end position="577"/>
    </location>
</feature>
<name>A0A5N5QH12_9AGAM</name>
<dbReference type="GO" id="GO:0016020">
    <property type="term" value="C:membrane"/>
    <property type="evidence" value="ECO:0007669"/>
    <property type="project" value="UniProtKB-SubCell"/>
</dbReference>
<keyword evidence="5 7" id="KW-0472">Membrane</keyword>
<dbReference type="InterPro" id="IPR011333">
    <property type="entry name" value="SKP1/BTB/POZ_sf"/>
</dbReference>
<accession>A0A5N5QH12</accession>
<dbReference type="AlphaFoldDB" id="A0A5N5QH12"/>
<feature type="transmembrane region" description="Helical" evidence="7">
    <location>
        <begin position="195"/>
        <end position="215"/>
    </location>
</feature>
<dbReference type="Gene3D" id="3.30.710.10">
    <property type="entry name" value="Potassium Channel Kv1.1, Chain A"/>
    <property type="match status" value="1"/>
</dbReference>
<evidence type="ECO:0000256" key="6">
    <source>
        <dbReference type="SAM" id="MobiDB-lite"/>
    </source>
</evidence>
<dbReference type="Gene3D" id="1.20.1740.10">
    <property type="entry name" value="Amino acid/polyamine transporter I"/>
    <property type="match status" value="1"/>
</dbReference>
<evidence type="ECO:0000256" key="2">
    <source>
        <dbReference type="ARBA" id="ARBA00022448"/>
    </source>
</evidence>
<dbReference type="InterPro" id="IPR004840">
    <property type="entry name" value="Amino_acid_permease_CS"/>
</dbReference>
<dbReference type="Pfam" id="PF13520">
    <property type="entry name" value="AA_permease_2"/>
    <property type="match status" value="1"/>
</dbReference>
<evidence type="ECO:0000256" key="4">
    <source>
        <dbReference type="ARBA" id="ARBA00022989"/>
    </source>
</evidence>
<keyword evidence="3 7" id="KW-0812">Transmembrane</keyword>
<proteinExistence type="predicted"/>
<dbReference type="Proteomes" id="UP000383932">
    <property type="component" value="Unassembled WGS sequence"/>
</dbReference>
<organism evidence="9 10">
    <name type="scientific">Ceratobasidium theobromae</name>
    <dbReference type="NCBI Taxonomy" id="1582974"/>
    <lineage>
        <taxon>Eukaryota</taxon>
        <taxon>Fungi</taxon>
        <taxon>Dikarya</taxon>
        <taxon>Basidiomycota</taxon>
        <taxon>Agaricomycotina</taxon>
        <taxon>Agaricomycetes</taxon>
        <taxon>Cantharellales</taxon>
        <taxon>Ceratobasidiaceae</taxon>
        <taxon>Ceratobasidium</taxon>
    </lineage>
</organism>
<feature type="transmembrane region" description="Helical" evidence="7">
    <location>
        <begin position="392"/>
        <end position="414"/>
    </location>
</feature>
<comment type="subcellular location">
    <subcellularLocation>
        <location evidence="1">Membrane</location>
        <topology evidence="1">Multi-pass membrane protein</topology>
    </subcellularLocation>
</comment>
<feature type="transmembrane region" description="Helical" evidence="7">
    <location>
        <begin position="292"/>
        <end position="313"/>
    </location>
</feature>
<dbReference type="OrthoDB" id="3900342at2759"/>
<reference evidence="9 10" key="1">
    <citation type="journal article" date="2019" name="Fungal Biol. Biotechnol.">
        <title>Draft genome sequence of fastidious pathogen Ceratobasidium theobromae, which causes vascular-streak dieback in Theobroma cacao.</title>
        <authorList>
            <person name="Ali S.S."/>
            <person name="Asman A."/>
            <person name="Shao J."/>
            <person name="Firmansyah A.P."/>
            <person name="Susilo A.W."/>
            <person name="Rosmana A."/>
            <person name="McMahon P."/>
            <person name="Junaid M."/>
            <person name="Guest D."/>
            <person name="Kheng T.Y."/>
            <person name="Meinhardt L.W."/>
            <person name="Bailey B.A."/>
        </authorList>
    </citation>
    <scope>NUCLEOTIDE SEQUENCE [LARGE SCALE GENOMIC DNA]</scope>
    <source>
        <strain evidence="9 10">CT2</strain>
    </source>
</reference>
<keyword evidence="2" id="KW-0813">Transport</keyword>
<evidence type="ECO:0000256" key="1">
    <source>
        <dbReference type="ARBA" id="ARBA00004141"/>
    </source>
</evidence>
<dbReference type="GO" id="GO:0006865">
    <property type="term" value="P:amino acid transport"/>
    <property type="evidence" value="ECO:0007669"/>
    <property type="project" value="InterPro"/>
</dbReference>
<comment type="caution">
    <text evidence="9">The sequence shown here is derived from an EMBL/GenBank/DDBJ whole genome shotgun (WGS) entry which is preliminary data.</text>
</comment>
<gene>
    <name evidence="9" type="ORF">CTheo_5538</name>
</gene>
<evidence type="ECO:0000256" key="3">
    <source>
        <dbReference type="ARBA" id="ARBA00022692"/>
    </source>
</evidence>
<feature type="transmembrane region" description="Helical" evidence="7">
    <location>
        <begin position="130"/>
        <end position="155"/>
    </location>
</feature>
<dbReference type="InterPro" id="IPR002293">
    <property type="entry name" value="AA/rel_permease1"/>
</dbReference>
<evidence type="ECO:0000259" key="8">
    <source>
        <dbReference type="PROSITE" id="PS50097"/>
    </source>
</evidence>
<feature type="transmembrane region" description="Helical" evidence="7">
    <location>
        <begin position="491"/>
        <end position="512"/>
    </location>
</feature>
<dbReference type="GO" id="GO:0022857">
    <property type="term" value="F:transmembrane transporter activity"/>
    <property type="evidence" value="ECO:0007669"/>
    <property type="project" value="InterPro"/>
</dbReference>
<dbReference type="EMBL" id="SSOP01000129">
    <property type="protein sequence ID" value="KAB5591010.1"/>
    <property type="molecule type" value="Genomic_DNA"/>
</dbReference>
<feature type="transmembrane region" description="Helical" evidence="7">
    <location>
        <begin position="333"/>
        <end position="366"/>
    </location>
</feature>
<evidence type="ECO:0000256" key="5">
    <source>
        <dbReference type="ARBA" id="ARBA00023136"/>
    </source>
</evidence>
<feature type="transmembrane region" description="Helical" evidence="7">
    <location>
        <begin position="161"/>
        <end position="183"/>
    </location>
</feature>
<feature type="transmembrane region" description="Helical" evidence="7">
    <location>
        <begin position="462"/>
        <end position="485"/>
    </location>
</feature>
<keyword evidence="4 7" id="KW-1133">Transmembrane helix</keyword>
<dbReference type="SMART" id="SM00225">
    <property type="entry name" value="BTB"/>
    <property type="match status" value="1"/>
</dbReference>
<evidence type="ECO:0000313" key="10">
    <source>
        <dbReference type="Proteomes" id="UP000383932"/>
    </source>
</evidence>
<dbReference type="InterPro" id="IPR000210">
    <property type="entry name" value="BTB/POZ_dom"/>
</dbReference>
<dbReference type="Pfam" id="PF00651">
    <property type="entry name" value="BTB"/>
    <property type="match status" value="1"/>
</dbReference>
<feature type="region of interest" description="Disordered" evidence="6">
    <location>
        <begin position="717"/>
        <end position="747"/>
    </location>
</feature>
<feature type="transmembrane region" description="Helical" evidence="7">
    <location>
        <begin position="420"/>
        <end position="441"/>
    </location>
</feature>
<evidence type="ECO:0000313" key="9">
    <source>
        <dbReference type="EMBL" id="KAB5591010.1"/>
    </source>
</evidence>
<dbReference type="CDD" id="cd18186">
    <property type="entry name" value="BTB_POZ_ZBTB_KLHL-like"/>
    <property type="match status" value="1"/>
</dbReference>
<feature type="region of interest" description="Disordered" evidence="6">
    <location>
        <begin position="539"/>
        <end position="584"/>
    </location>
</feature>
<feature type="transmembrane region" description="Helical" evidence="7">
    <location>
        <begin position="76"/>
        <end position="109"/>
    </location>
</feature>
<evidence type="ECO:0000256" key="7">
    <source>
        <dbReference type="SAM" id="Phobius"/>
    </source>
</evidence>
<dbReference type="SUPFAM" id="SSF54695">
    <property type="entry name" value="POZ domain"/>
    <property type="match status" value="1"/>
</dbReference>
<keyword evidence="10" id="KW-1185">Reference proteome</keyword>
<feature type="transmembrane region" description="Helical" evidence="7">
    <location>
        <begin position="235"/>
        <end position="255"/>
    </location>
</feature>
<sequence length="1232" mass="135034">MATLDERPTRDSTHGQARDTNAEAHLARMGYKQELPRSLSMISILGLSFAIMAVPFGSSTTLALALTDGGPVTILYGWIIVSLISLAIAASLAEICSVFPTAGGVYYWSHMLASPRYAPIASWTTGWFGLVGNWTVTASINFSLAQLILSAIGLWRDGWVATAWQTLLCYWAVMIFCASVNVFANRWLDRLNTWCIYWTAQASVVVIIVTLLVMADDRRSGKFVFSHYDASAAGWPSGWAFFVGLLQAAYTLWAIQSVSPSYLLIRLHRTGYGMVAAMCEEVQNPEREVPKAMVLSVAAAAITGVIYLVPILFVMPDIPTLLGVASGQPMPVLYMIVTGSPGGGFGLLFLIIGIGFFAGIGALTAASRCTWAFSRDGAIPFSGVWSRVNSRYALPIWALVLSTVVDCLLGFLYLGSSAAFNAFTGVATICLSVSYGVPILVSLLRGRKFVKTASYSLGKFGFIINTLTIVWITLAIVLFTMPTAIPVTPQTMNYASVVFAGFTAISAIWYGLWGRKHYRGPQVSAADFLGEAVPVATPTKDLGGNEDGPASTTMSSPPPLPPSEPNAGPRPPLPPSPNVQRDNSQYFQPGVSEIYRSWNARTLPDRAHLPKIDERCFFYCTQSVEGRFRSKRPVCYTLCWRRAFPHESHQMAKTPQALTWSDYWSLESRTRPESEAVKEWAPLAGRYIYFSRGRYVATRHMFGMKGSGVPSPVNFVPGAGDDQPLEEKSASGLQQAGKASVGGAPHPPSETYEKVIALGPLPYEIADGVRSGFDKLFGPTERLLSKSAKIWDDGVPLRVAKSMYELARAGEPLALANKAVDLIIRASRGNGGSGETGNSLYPSQSMSTVVFEAIGTRVPCQPHLLQPPRKLVTAVDSFLQPDENDDDFVIDFDSESVLGLGDEFVITGGKHSRFWLEDGNVVLVAKPPSQTQFRVHQSVLARQSPVFKELFSYPSRARFERIHGCPVVPLGDTEEDIAALLSALYDGLTLQRNTESDVETASGQLRLATKYQIANIRDKIIAHLREEYPLALCDVDRKEANASEQRSAEPDQLYDPIAVIQLADQGCDVPELLPYAWYRLARHSYAQDGPADTMRCERLSVDEMRRLLVGRERLRSQLVDFALGGPIPPPKEISARCRGAEANPETGTGWCQTVALHYWSTSILQLAAQTLDPLATLGKLARVPEERLGFCPQCAAWCAHVLNQKRAEIWSCVPRYFDLDLQDDLKEDDYAH</sequence>